<dbReference type="Pfam" id="PF12833">
    <property type="entry name" value="HTH_18"/>
    <property type="match status" value="1"/>
</dbReference>
<evidence type="ECO:0000256" key="2">
    <source>
        <dbReference type="ARBA" id="ARBA00023125"/>
    </source>
</evidence>
<dbReference type="OrthoDB" id="2640518at2"/>
<evidence type="ECO:0000259" key="6">
    <source>
        <dbReference type="PROSITE" id="PS50110"/>
    </source>
</evidence>
<dbReference type="InterPro" id="IPR011006">
    <property type="entry name" value="CheY-like_superfamily"/>
</dbReference>
<dbReference type="SMART" id="SM00342">
    <property type="entry name" value="HTH_ARAC"/>
    <property type="match status" value="1"/>
</dbReference>
<dbReference type="InterPro" id="IPR001789">
    <property type="entry name" value="Sig_transdc_resp-reg_receiver"/>
</dbReference>
<dbReference type="InterPro" id="IPR018060">
    <property type="entry name" value="HTH_AraC"/>
</dbReference>
<dbReference type="Proteomes" id="UP000215145">
    <property type="component" value="Unassembled WGS sequence"/>
</dbReference>
<dbReference type="PANTHER" id="PTHR43280:SF2">
    <property type="entry name" value="HTH-TYPE TRANSCRIPTIONAL REGULATOR EXSA"/>
    <property type="match status" value="1"/>
</dbReference>
<dbReference type="SUPFAM" id="SSF46689">
    <property type="entry name" value="Homeodomain-like"/>
    <property type="match status" value="2"/>
</dbReference>
<reference evidence="7 8" key="1">
    <citation type="submission" date="2017-07" db="EMBL/GenBank/DDBJ databases">
        <title>Paenibacillus herberti R33 genome sequencing and assembly.</title>
        <authorList>
            <person name="Su W."/>
        </authorList>
    </citation>
    <scope>NUCLEOTIDE SEQUENCE [LARGE SCALE GENOMIC DNA]</scope>
    <source>
        <strain evidence="7 8">R33</strain>
    </source>
</reference>
<dbReference type="Gene3D" id="1.10.10.60">
    <property type="entry name" value="Homeodomain-like"/>
    <property type="match status" value="2"/>
</dbReference>
<dbReference type="InterPro" id="IPR009057">
    <property type="entry name" value="Homeodomain-like_sf"/>
</dbReference>
<comment type="caution">
    <text evidence="7">The sequence shown here is derived from an EMBL/GenBank/DDBJ whole genome shotgun (WGS) entry which is preliminary data.</text>
</comment>
<dbReference type="SUPFAM" id="SSF52172">
    <property type="entry name" value="CheY-like"/>
    <property type="match status" value="1"/>
</dbReference>
<feature type="modified residue" description="4-aspartylphosphate" evidence="4">
    <location>
        <position position="55"/>
    </location>
</feature>
<keyword evidence="4" id="KW-0597">Phosphoprotein</keyword>
<dbReference type="PROSITE" id="PS01124">
    <property type="entry name" value="HTH_ARAC_FAMILY_2"/>
    <property type="match status" value="1"/>
</dbReference>
<keyword evidence="8" id="KW-1185">Reference proteome</keyword>
<feature type="domain" description="HTH araC/xylS-type" evidence="5">
    <location>
        <begin position="345"/>
        <end position="444"/>
    </location>
</feature>
<dbReference type="GO" id="GO:0043565">
    <property type="term" value="F:sequence-specific DNA binding"/>
    <property type="evidence" value="ECO:0007669"/>
    <property type="project" value="InterPro"/>
</dbReference>
<dbReference type="CDD" id="cd17536">
    <property type="entry name" value="REC_YesN-like"/>
    <property type="match status" value="1"/>
</dbReference>
<dbReference type="Pfam" id="PF00072">
    <property type="entry name" value="Response_reg"/>
    <property type="match status" value="1"/>
</dbReference>
<proteinExistence type="predicted"/>
<keyword evidence="1" id="KW-0805">Transcription regulation</keyword>
<evidence type="ECO:0000256" key="4">
    <source>
        <dbReference type="PROSITE-ProRule" id="PRU00169"/>
    </source>
</evidence>
<keyword evidence="3" id="KW-0804">Transcription</keyword>
<dbReference type="Gene3D" id="3.40.50.2300">
    <property type="match status" value="1"/>
</dbReference>
<evidence type="ECO:0000313" key="8">
    <source>
        <dbReference type="Proteomes" id="UP000215145"/>
    </source>
</evidence>
<dbReference type="GO" id="GO:0000160">
    <property type="term" value="P:phosphorelay signal transduction system"/>
    <property type="evidence" value="ECO:0007669"/>
    <property type="project" value="InterPro"/>
</dbReference>
<dbReference type="InterPro" id="IPR020449">
    <property type="entry name" value="Tscrpt_reg_AraC-type_HTH"/>
</dbReference>
<gene>
    <name evidence="7" type="ORF">CGZ75_10890</name>
</gene>
<evidence type="ECO:0000256" key="1">
    <source>
        <dbReference type="ARBA" id="ARBA00023015"/>
    </source>
</evidence>
<evidence type="ECO:0000256" key="3">
    <source>
        <dbReference type="ARBA" id="ARBA00023163"/>
    </source>
</evidence>
<dbReference type="EMBL" id="NMUQ01000001">
    <property type="protein sequence ID" value="OXM17102.1"/>
    <property type="molecule type" value="Genomic_DNA"/>
</dbReference>
<organism evidence="7 8">
    <name type="scientific">Paenibacillus herberti</name>
    <dbReference type="NCBI Taxonomy" id="1619309"/>
    <lineage>
        <taxon>Bacteria</taxon>
        <taxon>Bacillati</taxon>
        <taxon>Bacillota</taxon>
        <taxon>Bacilli</taxon>
        <taxon>Bacillales</taxon>
        <taxon>Paenibacillaceae</taxon>
        <taxon>Paenibacillus</taxon>
    </lineage>
</organism>
<evidence type="ECO:0000259" key="5">
    <source>
        <dbReference type="PROSITE" id="PS01124"/>
    </source>
</evidence>
<name>A0A229P4C7_9BACL</name>
<dbReference type="PROSITE" id="PS50110">
    <property type="entry name" value="RESPONSE_REGULATORY"/>
    <property type="match status" value="1"/>
</dbReference>
<accession>A0A229P4C7</accession>
<evidence type="ECO:0000313" key="7">
    <source>
        <dbReference type="EMBL" id="OXM17102.1"/>
    </source>
</evidence>
<dbReference type="GO" id="GO:0003700">
    <property type="term" value="F:DNA-binding transcription factor activity"/>
    <property type="evidence" value="ECO:0007669"/>
    <property type="project" value="InterPro"/>
</dbReference>
<sequence>MHRILIVDDEPLICRGLSSLLAGAGLGIADIHMAHTGFEALDYLRMEEVDLMITDIGMPGMNGIELMHQARLIKPWVQTIVISAHETFQYAQMAMRLGARDYLIKPLNSAQLLDSVRNALLQMQAEKPASGKPDYAASMGGRFALRAPDTQRGQAMTALMAGAPASPGEAQQLASAAGLEGAGPYFAMIRIGTDFSTREGELLPPKDKDLLAYALMNMASELLDQDWSPLPFTLPNWEIGLLIGWSEERYDDSTVSKINQLDMIGRSLHHHAAGFLRLPTLIGISQIARGPEFIHLLANQSQRALEWSNRHPGQKVFYYGDFSWSQPGEEAGEEEAFAQNNRIVERSRQYIEEHYAQKGLTLHEVSQRNHVSPNYLSYLFKKNTGYNLWEYVIKLRMEEGRRLLLTTDLRRYEVAERVGYESPEHFSKIFKKYYGYSPSELKKEHPAK</sequence>
<dbReference type="AlphaFoldDB" id="A0A229P4C7"/>
<feature type="domain" description="Response regulatory" evidence="6">
    <location>
        <begin position="3"/>
        <end position="120"/>
    </location>
</feature>
<dbReference type="PANTHER" id="PTHR43280">
    <property type="entry name" value="ARAC-FAMILY TRANSCRIPTIONAL REGULATOR"/>
    <property type="match status" value="1"/>
</dbReference>
<dbReference type="PRINTS" id="PR00032">
    <property type="entry name" value="HTHARAC"/>
</dbReference>
<dbReference type="SMART" id="SM00448">
    <property type="entry name" value="REC"/>
    <property type="match status" value="1"/>
</dbReference>
<keyword evidence="2 7" id="KW-0238">DNA-binding</keyword>
<protein>
    <submittedName>
        <fullName evidence="7">DNA-binding response regulator</fullName>
    </submittedName>
</protein>
<dbReference type="RefSeq" id="WP_089524179.1">
    <property type="nucleotide sequence ID" value="NZ_NMUQ01000001.1"/>
</dbReference>